<dbReference type="Gene3D" id="3.30.1050.20">
    <property type="match status" value="1"/>
</dbReference>
<dbReference type="InterPro" id="IPR010872">
    <property type="entry name" value="MDMPI_C-term_domain"/>
</dbReference>
<keyword evidence="4" id="KW-1185">Reference proteome</keyword>
<dbReference type="InterPro" id="IPR024344">
    <property type="entry name" value="MDMPI_metal-binding"/>
</dbReference>
<protein>
    <submittedName>
        <fullName evidence="3">Uncharacterized protein</fullName>
    </submittedName>
</protein>
<dbReference type="AlphaFoldDB" id="A0A263DAT4"/>
<dbReference type="Gene3D" id="1.20.120.450">
    <property type="entry name" value="dinb family like domain"/>
    <property type="match status" value="1"/>
</dbReference>
<feature type="domain" description="MDMPI C-terminal" evidence="1">
    <location>
        <begin position="152"/>
        <end position="221"/>
    </location>
</feature>
<dbReference type="InParanoid" id="A0A263DAT4"/>
<evidence type="ECO:0000259" key="1">
    <source>
        <dbReference type="Pfam" id="PF07398"/>
    </source>
</evidence>
<accession>A0A263DAT4</accession>
<dbReference type="NCBIfam" id="TIGR03083">
    <property type="entry name" value="maleylpyruvate isomerase family mycothiol-dependent enzyme"/>
    <property type="match status" value="1"/>
</dbReference>
<name>A0A263DAT4_9PSEU</name>
<evidence type="ECO:0000259" key="2">
    <source>
        <dbReference type="Pfam" id="PF11716"/>
    </source>
</evidence>
<dbReference type="GO" id="GO:0046872">
    <property type="term" value="F:metal ion binding"/>
    <property type="evidence" value="ECO:0007669"/>
    <property type="project" value="InterPro"/>
</dbReference>
<dbReference type="EMBL" id="NKYE01000002">
    <property type="protein sequence ID" value="OZM74485.1"/>
    <property type="molecule type" value="Genomic_DNA"/>
</dbReference>
<organism evidence="3 4">
    <name type="scientific">Amycolatopsis antarctica</name>
    <dbReference type="NCBI Taxonomy" id="1854586"/>
    <lineage>
        <taxon>Bacteria</taxon>
        <taxon>Bacillati</taxon>
        <taxon>Actinomycetota</taxon>
        <taxon>Actinomycetes</taxon>
        <taxon>Pseudonocardiales</taxon>
        <taxon>Pseudonocardiaceae</taxon>
        <taxon>Amycolatopsis</taxon>
    </lineage>
</organism>
<dbReference type="OrthoDB" id="5118203at2"/>
<evidence type="ECO:0000313" key="4">
    <source>
        <dbReference type="Proteomes" id="UP000242444"/>
    </source>
</evidence>
<dbReference type="Pfam" id="PF11716">
    <property type="entry name" value="MDMPI_N"/>
    <property type="match status" value="1"/>
</dbReference>
<dbReference type="InterPro" id="IPR036527">
    <property type="entry name" value="SCP2_sterol-bd_dom_sf"/>
</dbReference>
<dbReference type="InterPro" id="IPR034660">
    <property type="entry name" value="DinB/YfiT-like"/>
</dbReference>
<dbReference type="Proteomes" id="UP000242444">
    <property type="component" value="Unassembled WGS sequence"/>
</dbReference>
<dbReference type="SUPFAM" id="SSF55718">
    <property type="entry name" value="SCP-like"/>
    <property type="match status" value="1"/>
</dbReference>
<feature type="domain" description="Mycothiol-dependent maleylpyruvate isomerase metal-binding" evidence="2">
    <location>
        <begin position="13"/>
        <end position="144"/>
    </location>
</feature>
<sequence length="230" mass="24644">MQVADVVTEVTTGQARLALLLDGLDEDAARSASRLPGWTRGHVLTHLEQVVVAFARQAEYARRGELVEVYDGGRPGRDAAIEANAGRPAAALRSAVFAANERLATAWAELEPGDWSAAVRYRDSNLLATAFCVWREIEIHTADADIGYEPGEWSADFCAHVVEFLRPRVPAGARLLLAPADARQRWDLGEGEPVTVRGPLAGITAWLAGRDDGTGLDSGGAALPVLLAWP</sequence>
<gene>
    <name evidence="3" type="ORF">CFN78_05050</name>
</gene>
<dbReference type="SUPFAM" id="SSF109854">
    <property type="entry name" value="DinB/YfiT-like putative metalloenzymes"/>
    <property type="match status" value="1"/>
</dbReference>
<reference evidence="3 4" key="1">
    <citation type="submission" date="2017-07" db="EMBL/GenBank/DDBJ databases">
        <title>Amycolatopsis antarcticus sp. nov., isolated from the surface of an Antarcticus brown macroalga.</title>
        <authorList>
            <person name="Wang J."/>
            <person name="Leiva S."/>
            <person name="Huang J."/>
            <person name="Huang Y."/>
        </authorList>
    </citation>
    <scope>NUCLEOTIDE SEQUENCE [LARGE SCALE GENOMIC DNA]</scope>
    <source>
        <strain evidence="3 4">AU-G6</strain>
    </source>
</reference>
<dbReference type="RefSeq" id="WP_094861383.1">
    <property type="nucleotide sequence ID" value="NZ_NKYE01000002.1"/>
</dbReference>
<proteinExistence type="predicted"/>
<dbReference type="Pfam" id="PF07398">
    <property type="entry name" value="MDMPI_C"/>
    <property type="match status" value="1"/>
</dbReference>
<dbReference type="InterPro" id="IPR017517">
    <property type="entry name" value="Maleyloyr_isom"/>
</dbReference>
<comment type="caution">
    <text evidence="3">The sequence shown here is derived from an EMBL/GenBank/DDBJ whole genome shotgun (WGS) entry which is preliminary data.</text>
</comment>
<evidence type="ECO:0000313" key="3">
    <source>
        <dbReference type="EMBL" id="OZM74485.1"/>
    </source>
</evidence>